<organism evidence="2 3">
    <name type="scientific">Pipra filicauda</name>
    <name type="common">Wire-tailed manakin</name>
    <dbReference type="NCBI Taxonomy" id="649802"/>
    <lineage>
        <taxon>Eukaryota</taxon>
        <taxon>Metazoa</taxon>
        <taxon>Chordata</taxon>
        <taxon>Craniata</taxon>
        <taxon>Vertebrata</taxon>
        <taxon>Euteleostomi</taxon>
        <taxon>Archelosauria</taxon>
        <taxon>Archosauria</taxon>
        <taxon>Dinosauria</taxon>
        <taxon>Saurischia</taxon>
        <taxon>Theropoda</taxon>
        <taxon>Coelurosauria</taxon>
        <taxon>Aves</taxon>
        <taxon>Neognathae</taxon>
        <taxon>Neoaves</taxon>
        <taxon>Telluraves</taxon>
        <taxon>Australaves</taxon>
        <taxon>Passeriformes</taxon>
        <taxon>Pipridae</taxon>
        <taxon>Pipra</taxon>
    </lineage>
</organism>
<dbReference type="InParanoid" id="A0A7R5KJJ8"/>
<evidence type="ECO:0000256" key="1">
    <source>
        <dbReference type="SAM" id="MobiDB-lite"/>
    </source>
</evidence>
<name>A0A7R5KJJ8_9PASS</name>
<proteinExistence type="predicted"/>
<dbReference type="RefSeq" id="XP_039240705.1">
    <property type="nucleotide sequence ID" value="XM_039384771.1"/>
</dbReference>
<feature type="compositionally biased region" description="Low complexity" evidence="1">
    <location>
        <begin position="444"/>
        <end position="457"/>
    </location>
</feature>
<evidence type="ECO:0000313" key="2">
    <source>
        <dbReference type="Proteomes" id="UP000504627"/>
    </source>
</evidence>
<feature type="compositionally biased region" description="Basic residues" evidence="1">
    <location>
        <begin position="521"/>
        <end position="537"/>
    </location>
</feature>
<dbReference type="GeneID" id="113996414"/>
<feature type="region of interest" description="Disordered" evidence="1">
    <location>
        <begin position="304"/>
        <end position="327"/>
    </location>
</feature>
<gene>
    <name evidence="3" type="primary">LOC113996414</name>
</gene>
<dbReference type="AlphaFoldDB" id="A0A7R5KJJ8"/>
<evidence type="ECO:0000313" key="3">
    <source>
        <dbReference type="RefSeq" id="XP_039240705.1"/>
    </source>
</evidence>
<protein>
    <submittedName>
        <fullName evidence="3">Uncharacterized protein LOC113996414</fullName>
    </submittedName>
</protein>
<keyword evidence="2" id="KW-1185">Reference proteome</keyword>
<accession>A0A7R5KJJ8</accession>
<sequence>METRQVSGKGAALPGPCPEGVWVGLGCPTGNGSLWEQQGIPSLLFLSWWQLWCWEWGQSWEGTEGTFMPVVGSSSSQCWLERVLVGSATPAMESPECCLPQTVTLVTEPPECCLPQTNPKLAKHHGRYSSRPPFLPGVLPSRYPQLATPPNISPHHPFLLPPTERFPLQVTVLKVASVSFAALARPALGAPWELPSVPGLPLYSGPVQLHTSTHQLVPATVRQEVPGPLGAPGQVLSLSPVVQLPWPVQLPPCPSAYGWGQQLVTGALLPHQPRAVVQGEPLYPMGSGVLCVHHRPALAGRTTMDPEVVTTPGPRKPTDLPEEGPATSTEAIPEQAEDITHHHLLTQPETPAGEDTIVNAPNSPTLSDLLDDLFEYLADSGCPEEQVEVAQEDSEDTTLAANAPSLTAEDLDELLEFCECLLEDDCPKKPAMEAQQRNSEDAVPTTPNLIPSLSPLSDPRPPLPRMAQLGEKTMQKQPQVAKNHLQLPPGITTIQADPKTREVAAARPRARRQPAPPRNKGPPRRATSRPRKRQRQR</sequence>
<feature type="region of interest" description="Disordered" evidence="1">
    <location>
        <begin position="431"/>
        <end position="537"/>
    </location>
</feature>
<reference evidence="3" key="1">
    <citation type="submission" date="2025-08" db="UniProtKB">
        <authorList>
            <consortium name="RefSeq"/>
        </authorList>
    </citation>
    <scope>IDENTIFICATION</scope>
    <source>
        <tissue evidence="3">Muscle</tissue>
    </source>
</reference>
<dbReference type="Proteomes" id="UP000504627">
    <property type="component" value="Unplaced"/>
</dbReference>